<dbReference type="Pfam" id="PF00574">
    <property type="entry name" value="CLP_protease"/>
    <property type="match status" value="1"/>
</dbReference>
<dbReference type="GO" id="GO:0008233">
    <property type="term" value="F:peptidase activity"/>
    <property type="evidence" value="ECO:0007669"/>
    <property type="project" value="UniProtKB-KW"/>
</dbReference>
<organism evidence="2 3">
    <name type="scientific">Diplocloster modestus</name>
    <dbReference type="NCBI Taxonomy" id="2850322"/>
    <lineage>
        <taxon>Bacteria</taxon>
        <taxon>Bacillati</taxon>
        <taxon>Bacillota</taxon>
        <taxon>Clostridia</taxon>
        <taxon>Lachnospirales</taxon>
        <taxon>Lachnospiraceae</taxon>
        <taxon>Diplocloster</taxon>
    </lineage>
</organism>
<keyword evidence="2" id="KW-0378">Hydrolase</keyword>
<dbReference type="InterPro" id="IPR023562">
    <property type="entry name" value="ClpP/TepA"/>
</dbReference>
<name>A0ABS6KDZ8_9FIRM</name>
<evidence type="ECO:0000313" key="2">
    <source>
        <dbReference type="EMBL" id="MBU9728742.1"/>
    </source>
</evidence>
<protein>
    <submittedName>
        <fullName evidence="2">ATP-dependent Clp protease proteolytic subunit</fullName>
    </submittedName>
</protein>
<dbReference type="SUPFAM" id="SSF52096">
    <property type="entry name" value="ClpP/crotonase"/>
    <property type="match status" value="1"/>
</dbReference>
<evidence type="ECO:0000256" key="1">
    <source>
        <dbReference type="SAM" id="MobiDB-lite"/>
    </source>
</evidence>
<proteinExistence type="predicted"/>
<dbReference type="GO" id="GO:0006508">
    <property type="term" value="P:proteolysis"/>
    <property type="evidence" value="ECO:0007669"/>
    <property type="project" value="UniProtKB-KW"/>
</dbReference>
<gene>
    <name evidence="2" type="ORF">KTH90_22375</name>
</gene>
<keyword evidence="3" id="KW-1185">Reference proteome</keyword>
<sequence length="256" mass="28082">MIDRADGNQKDVSSKNKPDRQSESRDEKKDQELKKEQDQEQLIREAGQMTLDENAKNYKIHLLSIIGEIEGHECLPANTKTTKYEHVLPQLAAIEDSQEIEGLLVIINTVGGDVESGLAIAEMIASLSKPSVSLVLGGSHSIGVPLAVATEYSFIVPTGTMIIHPVRMTGMVIGVPQTYDYFKKIQDRIVGFIASHCNTTEDRLEQLMMETGILTKDVGTILVGSQTVDEGIINEVGGIKEAMAKLYAMIEQRRGS</sequence>
<reference evidence="2 3" key="1">
    <citation type="submission" date="2021-06" db="EMBL/GenBank/DDBJ databases">
        <title>Description of novel taxa of the family Lachnospiraceae.</title>
        <authorList>
            <person name="Chaplin A.V."/>
            <person name="Sokolova S.R."/>
            <person name="Pikina A.P."/>
            <person name="Korzhanova M."/>
            <person name="Belova V."/>
            <person name="Korostin D."/>
            <person name="Efimov B.A."/>
        </authorList>
    </citation>
    <scope>NUCLEOTIDE SEQUENCE [LARGE SCALE GENOMIC DNA]</scope>
    <source>
        <strain evidence="2 3">ASD4241</strain>
    </source>
</reference>
<comment type="caution">
    <text evidence="2">The sequence shown here is derived from an EMBL/GenBank/DDBJ whole genome shotgun (WGS) entry which is preliminary data.</text>
</comment>
<dbReference type="EMBL" id="JAHQCX010000023">
    <property type="protein sequence ID" value="MBU9728742.1"/>
    <property type="molecule type" value="Genomic_DNA"/>
</dbReference>
<evidence type="ECO:0000313" key="3">
    <source>
        <dbReference type="Proteomes" id="UP001314681"/>
    </source>
</evidence>
<dbReference type="Gene3D" id="3.90.226.10">
    <property type="entry name" value="2-enoyl-CoA Hydratase, Chain A, domain 1"/>
    <property type="match status" value="1"/>
</dbReference>
<keyword evidence="2" id="KW-0645">Protease</keyword>
<feature type="region of interest" description="Disordered" evidence="1">
    <location>
        <begin position="1"/>
        <end position="40"/>
    </location>
</feature>
<accession>A0ABS6KDZ8</accession>
<dbReference type="InterPro" id="IPR029045">
    <property type="entry name" value="ClpP/crotonase-like_dom_sf"/>
</dbReference>
<dbReference type="Proteomes" id="UP001314681">
    <property type="component" value="Unassembled WGS sequence"/>
</dbReference>